<feature type="compositionally biased region" description="Polar residues" evidence="1">
    <location>
        <begin position="102"/>
        <end position="121"/>
    </location>
</feature>
<dbReference type="OrthoDB" id="10055828at2759"/>
<dbReference type="AlphaFoldDB" id="A0A9P8T6R3"/>
<feature type="region of interest" description="Disordered" evidence="1">
    <location>
        <begin position="34"/>
        <end position="66"/>
    </location>
</feature>
<sequence>MVESVRAMSLSIDPTSPTIVRYWYLARCSVEISPVATSSSSKDGHSLRKRSAPVKEPSPPQTTKASIPSTIMFLAALSRPHLSLNSMHRAVPIRVPPRDSQPRTSSQSSFFNNDPPWTSPE</sequence>
<evidence type="ECO:0000313" key="2">
    <source>
        <dbReference type="EMBL" id="KAH3667370.1"/>
    </source>
</evidence>
<dbReference type="GeneID" id="70234986"/>
<reference evidence="2" key="2">
    <citation type="submission" date="2021-01" db="EMBL/GenBank/DDBJ databases">
        <authorList>
            <person name="Schikora-Tamarit M.A."/>
        </authorList>
    </citation>
    <scope>NUCLEOTIDE SEQUENCE</scope>
    <source>
        <strain evidence="2">CBS6075</strain>
    </source>
</reference>
<dbReference type="Proteomes" id="UP000769157">
    <property type="component" value="Unassembled WGS sequence"/>
</dbReference>
<dbReference type="EMBL" id="JAEUBE010000183">
    <property type="protein sequence ID" value="KAH3667370.1"/>
    <property type="molecule type" value="Genomic_DNA"/>
</dbReference>
<name>A0A9P8T6R3_9ASCO</name>
<protein>
    <submittedName>
        <fullName evidence="2">Uncharacterized protein</fullName>
    </submittedName>
</protein>
<accession>A0A9P8T6R3</accession>
<organism evidence="2 3">
    <name type="scientific">Ogataea philodendri</name>
    <dbReference type="NCBI Taxonomy" id="1378263"/>
    <lineage>
        <taxon>Eukaryota</taxon>
        <taxon>Fungi</taxon>
        <taxon>Dikarya</taxon>
        <taxon>Ascomycota</taxon>
        <taxon>Saccharomycotina</taxon>
        <taxon>Pichiomycetes</taxon>
        <taxon>Pichiales</taxon>
        <taxon>Pichiaceae</taxon>
        <taxon>Ogataea</taxon>
    </lineage>
</organism>
<comment type="caution">
    <text evidence="2">The sequence shown here is derived from an EMBL/GenBank/DDBJ whole genome shotgun (WGS) entry which is preliminary data.</text>
</comment>
<dbReference type="RefSeq" id="XP_046062182.1">
    <property type="nucleotide sequence ID" value="XM_046203953.1"/>
</dbReference>
<keyword evidence="3" id="KW-1185">Reference proteome</keyword>
<evidence type="ECO:0000313" key="3">
    <source>
        <dbReference type="Proteomes" id="UP000769157"/>
    </source>
</evidence>
<evidence type="ECO:0000256" key="1">
    <source>
        <dbReference type="SAM" id="MobiDB-lite"/>
    </source>
</evidence>
<reference evidence="2" key="1">
    <citation type="journal article" date="2021" name="Open Biol.">
        <title>Shared evolutionary footprints suggest mitochondrial oxidative damage underlies multiple complex I losses in fungi.</title>
        <authorList>
            <person name="Schikora-Tamarit M.A."/>
            <person name="Marcet-Houben M."/>
            <person name="Nosek J."/>
            <person name="Gabaldon T."/>
        </authorList>
    </citation>
    <scope>NUCLEOTIDE SEQUENCE</scope>
    <source>
        <strain evidence="2">CBS6075</strain>
    </source>
</reference>
<feature type="region of interest" description="Disordered" evidence="1">
    <location>
        <begin position="88"/>
        <end position="121"/>
    </location>
</feature>
<gene>
    <name evidence="2" type="ORF">OGAPHI_003019</name>
</gene>
<proteinExistence type="predicted"/>